<sequence length="225" mass="24280">MSETARTLIDAALRKTGAIATGETPTAAERADGYLALKMMLRNWSARDIRLFYTDQDTVTADGSSSYTIGSGGDVNTVRPASIRGAYLSGGGVIDVITEAAYRRISMKSLGGTAAYLWYNPEYPLGVLYFWPLSSDTIILDSLKPLTDPATITTDVSFPPEYDEAIVYNLAVRMAPEFGVIISAEVAAIALSAMDAIEGRNFAGQINSIRPEIMKVIGRYNIDEG</sequence>
<name>A0A6M3KGJ0_9ZZZZ</name>
<dbReference type="EMBL" id="MT142434">
    <property type="protein sequence ID" value="QJA80764.1"/>
    <property type="molecule type" value="Genomic_DNA"/>
</dbReference>
<gene>
    <name evidence="2" type="ORF">MM415A00662_0019</name>
    <name evidence="1" type="ORF">MM415B01381_0006</name>
</gene>
<proteinExistence type="predicted"/>
<organism evidence="2">
    <name type="scientific">viral metagenome</name>
    <dbReference type="NCBI Taxonomy" id="1070528"/>
    <lineage>
        <taxon>unclassified sequences</taxon>
        <taxon>metagenomes</taxon>
        <taxon>organismal metagenomes</taxon>
    </lineage>
</organism>
<evidence type="ECO:0000313" key="1">
    <source>
        <dbReference type="EMBL" id="QJA58931.1"/>
    </source>
</evidence>
<reference evidence="2" key="1">
    <citation type="submission" date="2020-03" db="EMBL/GenBank/DDBJ databases">
        <title>The deep terrestrial virosphere.</title>
        <authorList>
            <person name="Holmfeldt K."/>
            <person name="Nilsson E."/>
            <person name="Simone D."/>
            <person name="Lopez-Fernandez M."/>
            <person name="Wu X."/>
            <person name="de Brujin I."/>
            <person name="Lundin D."/>
            <person name="Andersson A."/>
            <person name="Bertilsson S."/>
            <person name="Dopson M."/>
        </authorList>
    </citation>
    <scope>NUCLEOTIDE SEQUENCE</scope>
    <source>
        <strain evidence="2">MM415A00662</strain>
        <strain evidence="1">MM415B01381</strain>
    </source>
</reference>
<dbReference type="Pfam" id="PF24175">
    <property type="entry name" value="SU10_adaptor"/>
    <property type="match status" value="1"/>
</dbReference>
<dbReference type="AlphaFoldDB" id="A0A6M3KGJ0"/>
<accession>A0A6M3KGJ0</accession>
<dbReference type="EMBL" id="MT141347">
    <property type="protein sequence ID" value="QJA58931.1"/>
    <property type="molecule type" value="Genomic_DNA"/>
</dbReference>
<dbReference type="InterPro" id="IPR038258">
    <property type="entry name" value="Gp4_sf"/>
</dbReference>
<protein>
    <submittedName>
        <fullName evidence="2">Uncharacterized protein</fullName>
    </submittedName>
</protein>
<dbReference type="InterPro" id="IPR056209">
    <property type="entry name" value="SU10_adaptor"/>
</dbReference>
<evidence type="ECO:0000313" key="2">
    <source>
        <dbReference type="EMBL" id="QJA80764.1"/>
    </source>
</evidence>
<dbReference type="Gene3D" id="1.10.3230.20">
    <property type="entry name" value="P22 tail accessory factor (Gp4)"/>
    <property type="match status" value="2"/>
</dbReference>